<dbReference type="EMBL" id="AMYB01000001">
    <property type="protein sequence ID" value="OAD08707.1"/>
    <property type="molecule type" value="Genomic_DNA"/>
</dbReference>
<name>A0A162ZZ83_MUCCL</name>
<feature type="domain" description="DNA helicase Pif1-like 2B" evidence="1">
    <location>
        <begin position="98"/>
        <end position="125"/>
    </location>
</feature>
<dbReference type="InterPro" id="IPR049163">
    <property type="entry name" value="Pif1-like_2B_dom"/>
</dbReference>
<dbReference type="VEuPathDB" id="FungiDB:MUCCIDRAFT_105676"/>
<evidence type="ECO:0000313" key="3">
    <source>
        <dbReference type="EMBL" id="OAD08708.1"/>
    </source>
</evidence>
<dbReference type="OrthoDB" id="2281104at2759"/>
<evidence type="ECO:0000313" key="2">
    <source>
        <dbReference type="EMBL" id="OAD08707.1"/>
    </source>
</evidence>
<dbReference type="VEuPathDB" id="FungiDB:MUCCIDRAFT_158897"/>
<comment type="caution">
    <text evidence="2">The sequence shown here is derived from an EMBL/GenBank/DDBJ whole genome shotgun (WGS) entry which is preliminary data.</text>
</comment>
<reference evidence="2 4" key="1">
    <citation type="submission" date="2015-06" db="EMBL/GenBank/DDBJ databases">
        <title>Expansion of signal transduction pathways in fungi by whole-genome duplication.</title>
        <authorList>
            <consortium name="DOE Joint Genome Institute"/>
            <person name="Corrochano L.M."/>
            <person name="Kuo A."/>
            <person name="Marcet-Houben M."/>
            <person name="Polaino S."/>
            <person name="Salamov A."/>
            <person name="Villalobos J.M."/>
            <person name="Alvarez M.I."/>
            <person name="Avalos J."/>
            <person name="Benito E.P."/>
            <person name="Benoit I."/>
            <person name="Burger G."/>
            <person name="Camino L.P."/>
            <person name="Canovas D."/>
            <person name="Cerda-Olmedo E."/>
            <person name="Cheng J.-F."/>
            <person name="Dominguez A."/>
            <person name="Elias M."/>
            <person name="Eslava A.P."/>
            <person name="Glaser F."/>
            <person name="Grimwood J."/>
            <person name="Gutierrez G."/>
            <person name="Heitman J."/>
            <person name="Henrissat B."/>
            <person name="Iturriaga E.A."/>
            <person name="Lang B.F."/>
            <person name="Lavin J.L."/>
            <person name="Lee S."/>
            <person name="Li W."/>
            <person name="Lindquist E."/>
            <person name="Lopez-Garcia S."/>
            <person name="Luque E.M."/>
            <person name="Marcos A.T."/>
            <person name="Martin J."/>
            <person name="Mccluskey K."/>
            <person name="Medina H.R."/>
            <person name="Miralles-Duran A."/>
            <person name="Miyazaki A."/>
            <person name="Munoz-Torres E."/>
            <person name="Oguiza J.A."/>
            <person name="Ohm R."/>
            <person name="Olmedo M."/>
            <person name="Orejas M."/>
            <person name="Ortiz-Castellanos L."/>
            <person name="Pisabarro A.G."/>
            <person name="Rodriguez-Romero J."/>
            <person name="Ruiz-Herrera J."/>
            <person name="Ruiz-Vazquez R."/>
            <person name="Sanz C."/>
            <person name="Schackwitz W."/>
            <person name="Schmutz J."/>
            <person name="Shahriari M."/>
            <person name="Shelest E."/>
            <person name="Silva-Franco F."/>
            <person name="Soanes D."/>
            <person name="Syed K."/>
            <person name="Tagua V.G."/>
            <person name="Talbot N.J."/>
            <person name="Thon M."/>
            <person name="De Vries R.P."/>
            <person name="Wiebenga A."/>
            <person name="Yadav J.S."/>
            <person name="Braun E.L."/>
            <person name="Baker S."/>
            <person name="Garre V."/>
            <person name="Horwitz B."/>
            <person name="Torres-Martinez S."/>
            <person name="Idnurm A."/>
            <person name="Herrera-Estrella A."/>
            <person name="Gabaldon T."/>
            <person name="Grigoriev I.V."/>
        </authorList>
    </citation>
    <scope>NUCLEOTIDE SEQUENCE [LARGE SCALE GENOMIC DNA]</scope>
    <source>
        <strain evidence="2 4">CBS 277.49</strain>
    </source>
</reference>
<dbReference type="STRING" id="747725.A0A162ZZ83"/>
<dbReference type="Pfam" id="PF21530">
    <property type="entry name" value="Pif1_2B_dom"/>
    <property type="match status" value="1"/>
</dbReference>
<dbReference type="EMBL" id="AMYB01000001">
    <property type="protein sequence ID" value="OAD08708.1"/>
    <property type="molecule type" value="Genomic_DNA"/>
</dbReference>
<accession>A0A162ZZ83</accession>
<keyword evidence="4" id="KW-1185">Reference proteome</keyword>
<gene>
    <name evidence="2" type="ORF">MUCCIDRAFT_105676</name>
    <name evidence="3" type="ORF">MUCCIDRAFT_158897</name>
</gene>
<dbReference type="AlphaFoldDB" id="A0A162ZZ83"/>
<evidence type="ECO:0000313" key="4">
    <source>
        <dbReference type="Proteomes" id="UP000077051"/>
    </source>
</evidence>
<dbReference type="InterPro" id="IPR051055">
    <property type="entry name" value="PIF1_helicase"/>
</dbReference>
<evidence type="ECO:0000259" key="1">
    <source>
        <dbReference type="Pfam" id="PF21530"/>
    </source>
</evidence>
<proteinExistence type="predicted"/>
<protein>
    <recommendedName>
        <fullName evidence="1">DNA helicase Pif1-like 2B domain-containing protein</fullName>
    </recommendedName>
</protein>
<dbReference type="Proteomes" id="UP000077051">
    <property type="component" value="Unassembled WGS sequence"/>
</dbReference>
<dbReference type="PANTHER" id="PTHR47642">
    <property type="entry name" value="ATP-DEPENDENT DNA HELICASE"/>
    <property type="match status" value="1"/>
</dbReference>
<sequence length="142" mass="16312">MPIRQVDQVLIDVLNKVRACRFDEDNIRFINERAVHKSDISPSCLRLYATRKNVNKANSKEIKRLSGNPISISAHDSIYNGSTRKATSRALKEKRLLKELELKPDMPVMLIQNLRVSRGWVNGTLAKFREIDEENILLVKQA</sequence>
<organism evidence="2 4">
    <name type="scientific">Mucor lusitanicus CBS 277.49</name>
    <dbReference type="NCBI Taxonomy" id="747725"/>
    <lineage>
        <taxon>Eukaryota</taxon>
        <taxon>Fungi</taxon>
        <taxon>Fungi incertae sedis</taxon>
        <taxon>Mucoromycota</taxon>
        <taxon>Mucoromycotina</taxon>
        <taxon>Mucoromycetes</taxon>
        <taxon>Mucorales</taxon>
        <taxon>Mucorineae</taxon>
        <taxon>Mucoraceae</taxon>
        <taxon>Mucor</taxon>
    </lineage>
</organism>